<dbReference type="OrthoDB" id="3235815at2759"/>
<protein>
    <submittedName>
        <fullName evidence="1">Uncharacterized protein</fullName>
    </submittedName>
</protein>
<evidence type="ECO:0000313" key="2">
    <source>
        <dbReference type="Proteomes" id="UP000298030"/>
    </source>
</evidence>
<comment type="caution">
    <text evidence="1">The sequence shown here is derived from an EMBL/GenBank/DDBJ whole genome shotgun (WGS) entry which is preliminary data.</text>
</comment>
<name>A0A4Y7SDU9_COPMI</name>
<dbReference type="Proteomes" id="UP000298030">
    <property type="component" value="Unassembled WGS sequence"/>
</dbReference>
<feature type="non-terminal residue" evidence="1">
    <location>
        <position position="397"/>
    </location>
</feature>
<sequence length="397" mass="43646">MASSGPGELADLDLRCLSTNVASAEPRVEAQPLRDRVRCRSSQGRDTHPQVSLELPRSRARNTAMECAELWTTLDCTKNLDLAEMMFQRSKNAPLAVTFNVALDSGPHFALFRLLHCDLNDDGIFDSMPVLEEVIIDAPNYEPIGVGIPALKSLRAIPPASSLTSLIVDNTFLQSLRHATHLQNIKMYHFLPSDAYPSPTIPLSFMLPCIANFLTSIKFMTACKITFLIEASSELIPLLDQCFGALSKAWMGPPNSGRAREEVQRLELDKWIPKPPKNQFPTRFFSSGKASTTASFTKTCTTLLSPLRNLSVRQASLPCHWSTASTPPLDRFGRPSSALSLTRTLLCPFVKVLEPGLAYPGMLPLLPALLHVQLSGSLYWASVKEVSKATLSLAKIL</sequence>
<organism evidence="1 2">
    <name type="scientific">Coprinellus micaceus</name>
    <name type="common">Glistening ink-cap mushroom</name>
    <name type="synonym">Coprinus micaceus</name>
    <dbReference type="NCBI Taxonomy" id="71717"/>
    <lineage>
        <taxon>Eukaryota</taxon>
        <taxon>Fungi</taxon>
        <taxon>Dikarya</taxon>
        <taxon>Basidiomycota</taxon>
        <taxon>Agaricomycotina</taxon>
        <taxon>Agaricomycetes</taxon>
        <taxon>Agaricomycetidae</taxon>
        <taxon>Agaricales</taxon>
        <taxon>Agaricineae</taxon>
        <taxon>Psathyrellaceae</taxon>
        <taxon>Coprinellus</taxon>
    </lineage>
</organism>
<dbReference type="EMBL" id="QPFP01000207">
    <property type="protein sequence ID" value="TEB19111.1"/>
    <property type="molecule type" value="Genomic_DNA"/>
</dbReference>
<dbReference type="AlphaFoldDB" id="A0A4Y7SDU9"/>
<gene>
    <name evidence="1" type="ORF">FA13DRAFT_1744726</name>
</gene>
<accession>A0A4Y7SDU9</accession>
<keyword evidence="2" id="KW-1185">Reference proteome</keyword>
<evidence type="ECO:0000313" key="1">
    <source>
        <dbReference type="EMBL" id="TEB19111.1"/>
    </source>
</evidence>
<proteinExistence type="predicted"/>
<reference evidence="1 2" key="1">
    <citation type="journal article" date="2019" name="Nat. Ecol. Evol.">
        <title>Megaphylogeny resolves global patterns of mushroom evolution.</title>
        <authorList>
            <person name="Varga T."/>
            <person name="Krizsan K."/>
            <person name="Foldi C."/>
            <person name="Dima B."/>
            <person name="Sanchez-Garcia M."/>
            <person name="Sanchez-Ramirez S."/>
            <person name="Szollosi G.J."/>
            <person name="Szarkandi J.G."/>
            <person name="Papp V."/>
            <person name="Albert L."/>
            <person name="Andreopoulos W."/>
            <person name="Angelini C."/>
            <person name="Antonin V."/>
            <person name="Barry K.W."/>
            <person name="Bougher N.L."/>
            <person name="Buchanan P."/>
            <person name="Buyck B."/>
            <person name="Bense V."/>
            <person name="Catcheside P."/>
            <person name="Chovatia M."/>
            <person name="Cooper J."/>
            <person name="Damon W."/>
            <person name="Desjardin D."/>
            <person name="Finy P."/>
            <person name="Geml J."/>
            <person name="Haridas S."/>
            <person name="Hughes K."/>
            <person name="Justo A."/>
            <person name="Karasinski D."/>
            <person name="Kautmanova I."/>
            <person name="Kiss B."/>
            <person name="Kocsube S."/>
            <person name="Kotiranta H."/>
            <person name="LaButti K.M."/>
            <person name="Lechner B.E."/>
            <person name="Liimatainen K."/>
            <person name="Lipzen A."/>
            <person name="Lukacs Z."/>
            <person name="Mihaltcheva S."/>
            <person name="Morgado L.N."/>
            <person name="Niskanen T."/>
            <person name="Noordeloos M.E."/>
            <person name="Ohm R.A."/>
            <person name="Ortiz-Santana B."/>
            <person name="Ovrebo C."/>
            <person name="Racz N."/>
            <person name="Riley R."/>
            <person name="Savchenko A."/>
            <person name="Shiryaev A."/>
            <person name="Soop K."/>
            <person name="Spirin V."/>
            <person name="Szebenyi C."/>
            <person name="Tomsovsky M."/>
            <person name="Tulloss R.E."/>
            <person name="Uehling J."/>
            <person name="Grigoriev I.V."/>
            <person name="Vagvolgyi C."/>
            <person name="Papp T."/>
            <person name="Martin F.M."/>
            <person name="Miettinen O."/>
            <person name="Hibbett D.S."/>
            <person name="Nagy L.G."/>
        </authorList>
    </citation>
    <scope>NUCLEOTIDE SEQUENCE [LARGE SCALE GENOMIC DNA]</scope>
    <source>
        <strain evidence="1 2">FP101781</strain>
    </source>
</reference>